<protein>
    <recommendedName>
        <fullName evidence="3">Sce7725 family protein</fullName>
    </recommendedName>
</protein>
<keyword evidence="2" id="KW-1185">Reference proteome</keyword>
<dbReference type="EMBL" id="PISP01000002">
    <property type="protein sequence ID" value="PKD43697.1"/>
    <property type="molecule type" value="Genomic_DNA"/>
</dbReference>
<comment type="caution">
    <text evidence="1">The sequence shown here is derived from an EMBL/GenBank/DDBJ whole genome shotgun (WGS) entry which is preliminary data.</text>
</comment>
<evidence type="ECO:0000313" key="2">
    <source>
        <dbReference type="Proteomes" id="UP000233398"/>
    </source>
</evidence>
<accession>A0A2N0VHN0</accession>
<dbReference type="RefSeq" id="WP_101073237.1">
    <property type="nucleotide sequence ID" value="NZ_PISP01000002.1"/>
</dbReference>
<proteinExistence type="predicted"/>
<gene>
    <name evidence="1" type="ORF">CWD77_09050</name>
</gene>
<dbReference type="AlphaFoldDB" id="A0A2N0VHN0"/>
<name>A0A2N0VHN0_9BACT</name>
<organism evidence="1 2">
    <name type="scientific">Rhodohalobacter barkolensis</name>
    <dbReference type="NCBI Taxonomy" id="2053187"/>
    <lineage>
        <taxon>Bacteria</taxon>
        <taxon>Pseudomonadati</taxon>
        <taxon>Balneolota</taxon>
        <taxon>Balneolia</taxon>
        <taxon>Balneolales</taxon>
        <taxon>Balneolaceae</taxon>
        <taxon>Rhodohalobacter</taxon>
    </lineage>
</organism>
<sequence>MYFPYLRGKQYELISLRELSEKMSETGVIHPIIEPVKETTSTLRITCEQLVDAEVPFTLILNPSVGDLKDSLHEIIHFINAEVGDYEQLHLGVLIHSNTNLAPLNQSLNELENNYPFTIVHLSQYPDTDSLSDFYNDKTVHYNLFRDSNLVRRYRRIINQNTKVVLSDPFNSKRTNADYAKVPDEFFTDEHNFYHEDGYIGFSDYLTIGEDYSDSGFAPYAVTIHLTYLRDDGQIWIRHFVSDSNDDYTDVPGTYKEALDKLIEFINDENLQSSACEEFRKQAAAGHYPGLGSVKKLSIIHHIELIIGVLN</sequence>
<dbReference type="Proteomes" id="UP000233398">
    <property type="component" value="Unassembled WGS sequence"/>
</dbReference>
<reference evidence="1 2" key="1">
    <citation type="submission" date="2017-11" db="EMBL/GenBank/DDBJ databases">
        <title>Rhodohalobacter 15182 sp. nov., isolated from a salt lake.</title>
        <authorList>
            <person name="Han S."/>
        </authorList>
    </citation>
    <scope>NUCLEOTIDE SEQUENCE [LARGE SCALE GENOMIC DNA]</scope>
    <source>
        <strain evidence="1 2">15182</strain>
    </source>
</reference>
<dbReference type="OrthoDB" id="8910160at2"/>
<dbReference type="NCBIfam" id="NF033831">
    <property type="entry name" value="sce7725_fam"/>
    <property type="match status" value="1"/>
</dbReference>
<dbReference type="InterPro" id="IPR047727">
    <property type="entry name" value="Sce7725-like"/>
</dbReference>
<evidence type="ECO:0008006" key="3">
    <source>
        <dbReference type="Google" id="ProtNLM"/>
    </source>
</evidence>
<evidence type="ECO:0000313" key="1">
    <source>
        <dbReference type="EMBL" id="PKD43697.1"/>
    </source>
</evidence>